<feature type="transmembrane region" description="Helical" evidence="8">
    <location>
        <begin position="379"/>
        <end position="398"/>
    </location>
</feature>
<dbReference type="PANTHER" id="PTHR30572">
    <property type="entry name" value="MEMBRANE COMPONENT OF TRANSPORTER-RELATED"/>
    <property type="match status" value="1"/>
</dbReference>
<dbReference type="Pfam" id="PF12704">
    <property type="entry name" value="MacB_PCD"/>
    <property type="match status" value="1"/>
</dbReference>
<keyword evidence="5 8" id="KW-0472">Membrane</keyword>
<dbReference type="GO" id="GO:0022857">
    <property type="term" value="F:transmembrane transporter activity"/>
    <property type="evidence" value="ECO:0007669"/>
    <property type="project" value="TreeGrafter"/>
</dbReference>
<accession>A0A3A8PVF2</accession>
<feature type="transmembrane region" description="Helical" evidence="8">
    <location>
        <begin position="82"/>
        <end position="104"/>
    </location>
</feature>
<dbReference type="InterPro" id="IPR025857">
    <property type="entry name" value="MacB_PCD"/>
</dbReference>
<gene>
    <name evidence="11" type="ORF">D7V93_13500</name>
</gene>
<dbReference type="Pfam" id="PF02687">
    <property type="entry name" value="FtsX"/>
    <property type="match status" value="1"/>
</dbReference>
<dbReference type="InterPro" id="IPR003838">
    <property type="entry name" value="ABC3_permease_C"/>
</dbReference>
<name>A0A3A8PVF2_9BACT</name>
<evidence type="ECO:0000256" key="5">
    <source>
        <dbReference type="ARBA" id="ARBA00023136"/>
    </source>
</evidence>
<evidence type="ECO:0000313" key="11">
    <source>
        <dbReference type="EMBL" id="RKH60299.1"/>
    </source>
</evidence>
<dbReference type="EMBL" id="RAWB01000117">
    <property type="protein sequence ID" value="RKH60299.1"/>
    <property type="molecule type" value="Genomic_DNA"/>
</dbReference>
<evidence type="ECO:0000256" key="4">
    <source>
        <dbReference type="ARBA" id="ARBA00022989"/>
    </source>
</evidence>
<evidence type="ECO:0000256" key="1">
    <source>
        <dbReference type="ARBA" id="ARBA00004651"/>
    </source>
</evidence>
<evidence type="ECO:0000256" key="2">
    <source>
        <dbReference type="ARBA" id="ARBA00022475"/>
    </source>
</evidence>
<dbReference type="Proteomes" id="UP000272888">
    <property type="component" value="Unassembled WGS sequence"/>
</dbReference>
<feature type="region of interest" description="Disordered" evidence="7">
    <location>
        <begin position="448"/>
        <end position="470"/>
    </location>
</feature>
<dbReference type="InterPro" id="IPR050250">
    <property type="entry name" value="Macrolide_Exporter_MacB"/>
</dbReference>
<evidence type="ECO:0000256" key="6">
    <source>
        <dbReference type="ARBA" id="ARBA00038076"/>
    </source>
</evidence>
<evidence type="ECO:0000313" key="12">
    <source>
        <dbReference type="Proteomes" id="UP000272888"/>
    </source>
</evidence>
<dbReference type="PANTHER" id="PTHR30572:SF4">
    <property type="entry name" value="ABC TRANSPORTER PERMEASE YTRF"/>
    <property type="match status" value="1"/>
</dbReference>
<proteinExistence type="inferred from homology"/>
<feature type="non-terminal residue" evidence="11">
    <location>
        <position position="470"/>
    </location>
</feature>
<feature type="domain" description="ABC3 transporter permease C-terminal" evidence="9">
    <location>
        <begin position="331"/>
        <end position="448"/>
    </location>
</feature>
<comment type="caution">
    <text evidence="11">The sequence shown here is derived from an EMBL/GenBank/DDBJ whole genome shotgun (WGS) entry which is preliminary data.</text>
</comment>
<protein>
    <submittedName>
        <fullName evidence="11">FtsX-like permease family protein</fullName>
    </submittedName>
</protein>
<keyword evidence="4 8" id="KW-1133">Transmembrane helix</keyword>
<keyword evidence="2" id="KW-1003">Cell membrane</keyword>
<organism evidence="11 12">
    <name type="scientific">Corallococcus llansteffanensis</name>
    <dbReference type="NCBI Taxonomy" id="2316731"/>
    <lineage>
        <taxon>Bacteria</taxon>
        <taxon>Pseudomonadati</taxon>
        <taxon>Myxococcota</taxon>
        <taxon>Myxococcia</taxon>
        <taxon>Myxococcales</taxon>
        <taxon>Cystobacterineae</taxon>
        <taxon>Myxococcaceae</taxon>
        <taxon>Corallococcus</taxon>
    </lineage>
</organism>
<reference evidence="12" key="1">
    <citation type="submission" date="2018-09" db="EMBL/GenBank/DDBJ databases">
        <authorList>
            <person name="Livingstone P.G."/>
            <person name="Whitworth D.E."/>
        </authorList>
    </citation>
    <scope>NUCLEOTIDE SEQUENCE [LARGE SCALE GENOMIC DNA]</scope>
    <source>
        <strain evidence="12">CA051B</strain>
    </source>
</reference>
<feature type="transmembrane region" description="Helical" evidence="8">
    <location>
        <begin position="418"/>
        <end position="440"/>
    </location>
</feature>
<dbReference type="GO" id="GO:0005886">
    <property type="term" value="C:plasma membrane"/>
    <property type="evidence" value="ECO:0007669"/>
    <property type="project" value="UniProtKB-SubCell"/>
</dbReference>
<keyword evidence="12" id="KW-1185">Reference proteome</keyword>
<feature type="transmembrane region" description="Helical" evidence="8">
    <location>
        <begin position="325"/>
        <end position="348"/>
    </location>
</feature>
<comment type="subcellular location">
    <subcellularLocation>
        <location evidence="1">Cell membrane</location>
        <topology evidence="1">Multi-pass membrane protein</topology>
    </subcellularLocation>
</comment>
<sequence length="470" mass="49555">MIAELCAEFVAREAREGPRAARAWLWRQVLGSVPPLVGRTFSRGWTGFEPASSRLRPGGPPMESFIMDLRYAARRLRARPSYALLAVLTLAIGVGGTAAAFGLVRGLLLTSLPYPAEDRLSLFWSPGDWSEREFLHLSSDWSGFSAVAAFRSKELPLRRGPHAAPELVTAVSTTAGLFDVLGVRPVVGRAFEPGEDRPGAAPAVIISDGLYADLGGQPSVVGGTVELDGAAHTVVGVMPRGFWFPDPTVRAWVVEQLNEDDGSGNYALVGRRAPGVDGPAVDVTLKRLGERLKERFQYPAAWDKARAPALKPLREHLLGPLQAPLLATLAAMAVLLLIACANVAALMLGQVDSRATELAVRMALGADSRRMTQQLLAEALLLGLAAAGVGAVIAAQGFGLLTQALPLGPLAPQGSLDWGVFCAALVLALVAAFLVALLPARSLRKSDPQRALSKSRTGGIGARGGRTEGA</sequence>
<evidence type="ECO:0000256" key="3">
    <source>
        <dbReference type="ARBA" id="ARBA00022692"/>
    </source>
</evidence>
<evidence type="ECO:0000259" key="9">
    <source>
        <dbReference type="Pfam" id="PF02687"/>
    </source>
</evidence>
<evidence type="ECO:0000259" key="10">
    <source>
        <dbReference type="Pfam" id="PF12704"/>
    </source>
</evidence>
<dbReference type="AlphaFoldDB" id="A0A3A8PVF2"/>
<keyword evidence="3 8" id="KW-0812">Transmembrane</keyword>
<evidence type="ECO:0000256" key="8">
    <source>
        <dbReference type="SAM" id="Phobius"/>
    </source>
</evidence>
<evidence type="ECO:0000256" key="7">
    <source>
        <dbReference type="SAM" id="MobiDB-lite"/>
    </source>
</evidence>
<comment type="similarity">
    <text evidence="6">Belongs to the ABC-4 integral membrane protein family.</text>
</comment>
<feature type="domain" description="MacB-like periplasmic core" evidence="10">
    <location>
        <begin position="84"/>
        <end position="248"/>
    </location>
</feature>